<evidence type="ECO:0000256" key="2">
    <source>
        <dbReference type="SAM" id="MobiDB-lite"/>
    </source>
</evidence>
<proteinExistence type="predicted"/>
<keyword evidence="1" id="KW-0539">Nucleus</keyword>
<name>A0A9W4WRE8_9GLOM</name>
<feature type="domain" description="HMG box" evidence="3">
    <location>
        <begin position="1"/>
        <end position="66"/>
    </location>
</feature>
<organism evidence="4 5">
    <name type="scientific">Funneliformis geosporum</name>
    <dbReference type="NCBI Taxonomy" id="1117311"/>
    <lineage>
        <taxon>Eukaryota</taxon>
        <taxon>Fungi</taxon>
        <taxon>Fungi incertae sedis</taxon>
        <taxon>Mucoromycota</taxon>
        <taxon>Glomeromycotina</taxon>
        <taxon>Glomeromycetes</taxon>
        <taxon>Glomerales</taxon>
        <taxon>Glomeraceae</taxon>
        <taxon>Funneliformis</taxon>
    </lineage>
</organism>
<dbReference type="GO" id="GO:0005634">
    <property type="term" value="C:nucleus"/>
    <property type="evidence" value="ECO:0007669"/>
    <property type="project" value="UniProtKB-UniRule"/>
</dbReference>
<keyword evidence="5" id="KW-1185">Reference proteome</keyword>
<dbReference type="PROSITE" id="PS50118">
    <property type="entry name" value="HMG_BOX_2"/>
    <property type="match status" value="1"/>
</dbReference>
<dbReference type="Gene3D" id="1.10.30.10">
    <property type="entry name" value="High mobility group box domain"/>
    <property type="match status" value="1"/>
</dbReference>
<dbReference type="Proteomes" id="UP001153678">
    <property type="component" value="Unassembled WGS sequence"/>
</dbReference>
<feature type="region of interest" description="Disordered" evidence="2">
    <location>
        <begin position="156"/>
        <end position="175"/>
    </location>
</feature>
<comment type="caution">
    <text evidence="4">The sequence shown here is derived from an EMBL/GenBank/DDBJ whole genome shotgun (WGS) entry which is preliminary data.</text>
</comment>
<reference evidence="4" key="1">
    <citation type="submission" date="2022-08" db="EMBL/GenBank/DDBJ databases">
        <authorList>
            <person name="Kallberg Y."/>
            <person name="Tangrot J."/>
            <person name="Rosling A."/>
        </authorList>
    </citation>
    <scope>NUCLEOTIDE SEQUENCE</scope>
    <source>
        <strain evidence="4">Wild A</strain>
    </source>
</reference>
<evidence type="ECO:0000313" key="5">
    <source>
        <dbReference type="Proteomes" id="UP001153678"/>
    </source>
</evidence>
<dbReference type="CDD" id="cd00084">
    <property type="entry name" value="HMG-box_SF"/>
    <property type="match status" value="1"/>
</dbReference>
<protein>
    <submittedName>
        <fullName evidence="4">6278_t:CDS:1</fullName>
    </submittedName>
</protein>
<dbReference type="OrthoDB" id="2362753at2759"/>
<feature type="DNA-binding region" description="HMG box" evidence="1">
    <location>
        <begin position="1"/>
        <end position="66"/>
    </location>
</feature>
<dbReference type="InterPro" id="IPR009071">
    <property type="entry name" value="HMG_box_dom"/>
</dbReference>
<dbReference type="SUPFAM" id="SSF47095">
    <property type="entry name" value="HMG-box"/>
    <property type="match status" value="1"/>
</dbReference>
<sequence length="175" mass="21357">MAQSFEIMESENWKIYKRAYPHITSKEFSRIAGKLWGNLSQEDKNFYLKKSEENRQSVMNESEGESEGFQFVYENNNIPDFYHNDTDNYWENYIPHFYDYTAFNYYPFMNQEELFYLSQNFYYTQYEIEDYNSCFLPTEYYFFENIDIAAYQSGEVSNSNETNDESFDNHSMMEY</sequence>
<dbReference type="GO" id="GO:0003677">
    <property type="term" value="F:DNA binding"/>
    <property type="evidence" value="ECO:0007669"/>
    <property type="project" value="UniProtKB-UniRule"/>
</dbReference>
<dbReference type="AlphaFoldDB" id="A0A9W4WRE8"/>
<dbReference type="InterPro" id="IPR036910">
    <property type="entry name" value="HMG_box_dom_sf"/>
</dbReference>
<evidence type="ECO:0000259" key="3">
    <source>
        <dbReference type="PROSITE" id="PS50118"/>
    </source>
</evidence>
<accession>A0A9W4WRE8</accession>
<gene>
    <name evidence="4" type="ORF">FWILDA_LOCUS2601</name>
</gene>
<evidence type="ECO:0000313" key="4">
    <source>
        <dbReference type="EMBL" id="CAI2166491.1"/>
    </source>
</evidence>
<evidence type="ECO:0000256" key="1">
    <source>
        <dbReference type="PROSITE-ProRule" id="PRU00267"/>
    </source>
</evidence>
<keyword evidence="1" id="KW-0238">DNA-binding</keyword>
<dbReference type="EMBL" id="CAMKVN010000309">
    <property type="protein sequence ID" value="CAI2166491.1"/>
    <property type="molecule type" value="Genomic_DNA"/>
</dbReference>
<dbReference type="Pfam" id="PF00505">
    <property type="entry name" value="HMG_box"/>
    <property type="match status" value="1"/>
</dbReference>